<proteinExistence type="inferred from homology"/>
<accession>A0AAD3RW89</accession>
<dbReference type="EMBL" id="BSFH01000099">
    <property type="protein sequence ID" value="GLK66346.1"/>
    <property type="molecule type" value="Genomic_DNA"/>
</dbReference>
<feature type="domain" description="Multidrug resistance protein MdtA-like barrel-sandwich hybrid" evidence="3">
    <location>
        <begin position="70"/>
        <end position="200"/>
    </location>
</feature>
<comment type="similarity">
    <text evidence="1">Belongs to the membrane fusion protein (MFP) (TC 8.A.1) family.</text>
</comment>
<reference evidence="5" key="1">
    <citation type="journal article" date="2014" name="Int. J. Syst. Evol. Microbiol.">
        <title>Complete genome sequence of Corynebacterium casei LMG S-19264T (=DSM 44701T), isolated from a smear-ripened cheese.</title>
        <authorList>
            <consortium name="US DOE Joint Genome Institute (JGI-PGF)"/>
            <person name="Walter F."/>
            <person name="Albersmeier A."/>
            <person name="Kalinowski J."/>
            <person name="Ruckert C."/>
        </authorList>
    </citation>
    <scope>NUCLEOTIDE SEQUENCE</scope>
    <source>
        <strain evidence="5">VKM B-2222</strain>
    </source>
</reference>
<evidence type="ECO:0000313" key="6">
    <source>
        <dbReference type="Proteomes" id="UP001143349"/>
    </source>
</evidence>
<dbReference type="InterPro" id="IPR006143">
    <property type="entry name" value="RND_pump_MFP"/>
</dbReference>
<dbReference type="Proteomes" id="UP001143349">
    <property type="component" value="Unassembled WGS sequence"/>
</dbReference>
<dbReference type="GO" id="GO:1990281">
    <property type="term" value="C:efflux pump complex"/>
    <property type="evidence" value="ECO:0007669"/>
    <property type="project" value="TreeGrafter"/>
</dbReference>
<evidence type="ECO:0000313" key="5">
    <source>
        <dbReference type="EMBL" id="GLK66346.1"/>
    </source>
</evidence>
<comment type="caution">
    <text evidence="5">The sequence shown here is derived from an EMBL/GenBank/DDBJ whole genome shotgun (WGS) entry which is preliminary data.</text>
</comment>
<dbReference type="PANTHER" id="PTHR30469:SF15">
    <property type="entry name" value="HLYD FAMILY OF SECRETION PROTEINS"/>
    <property type="match status" value="1"/>
</dbReference>
<feature type="coiled-coil region" evidence="2">
    <location>
        <begin position="105"/>
        <end position="163"/>
    </location>
</feature>
<dbReference type="GO" id="GO:0015562">
    <property type="term" value="F:efflux transmembrane transporter activity"/>
    <property type="evidence" value="ECO:0007669"/>
    <property type="project" value="TreeGrafter"/>
</dbReference>
<name>A0AAD3RW89_9RHOB</name>
<protein>
    <submittedName>
        <fullName evidence="5">RND transporter</fullName>
    </submittedName>
</protein>
<evidence type="ECO:0000259" key="4">
    <source>
        <dbReference type="Pfam" id="PF25954"/>
    </source>
</evidence>
<dbReference type="AlphaFoldDB" id="A0AAD3RW89"/>
<dbReference type="Gene3D" id="2.40.30.170">
    <property type="match status" value="1"/>
</dbReference>
<dbReference type="SUPFAM" id="SSF111369">
    <property type="entry name" value="HlyD-like secretion proteins"/>
    <property type="match status" value="1"/>
</dbReference>
<evidence type="ECO:0000256" key="2">
    <source>
        <dbReference type="SAM" id="Coils"/>
    </source>
</evidence>
<keyword evidence="2" id="KW-0175">Coiled coil</keyword>
<dbReference type="Gene3D" id="2.40.420.20">
    <property type="match status" value="1"/>
</dbReference>
<keyword evidence="6" id="KW-1185">Reference proteome</keyword>
<dbReference type="RefSeq" id="WP_010391784.1">
    <property type="nucleotide sequence ID" value="NZ_BSFH01000099.1"/>
</dbReference>
<reference evidence="5" key="2">
    <citation type="submission" date="2023-01" db="EMBL/GenBank/DDBJ databases">
        <authorList>
            <person name="Sun Q."/>
            <person name="Evtushenko L."/>
        </authorList>
    </citation>
    <scope>NUCLEOTIDE SEQUENCE</scope>
    <source>
        <strain evidence="5">VKM B-2222</strain>
    </source>
</reference>
<evidence type="ECO:0000259" key="3">
    <source>
        <dbReference type="Pfam" id="PF25917"/>
    </source>
</evidence>
<dbReference type="Pfam" id="PF25954">
    <property type="entry name" value="Beta-barrel_RND_2"/>
    <property type="match status" value="1"/>
</dbReference>
<evidence type="ECO:0000256" key="1">
    <source>
        <dbReference type="ARBA" id="ARBA00009477"/>
    </source>
</evidence>
<sequence length="368" mass="38932">MMPRTLIPMLLAFAVLAGEVAAFSLPWQKTQLQPDTAPRPVASILVSDDEGSGHSVPGVITARIEVMLGFQTLGRVTARNVDIGDIVKQGQVLATLDPDDLQGDVRAAEAAAEAAEVELSTALATAERTRALAQRNVATAAQLEQAERALATAQAARQQTRSELIRARDAEGFTVMRAPFDGVISEVFANAGAVVSAGEPVVRLSTQDGIEAMIDLPDAVLSGIRTGDPYEVWSEREPDRILTATVEQIEPVADAVTRTRRIHLELQEDADLRLGALVRARPAGAGASRLVLPETAILERDGASHVWVVTRQNNTGEGTVSLRAIKTVGPPLNGYVTVASGLSPGEEVVIRGIRSLSEGQAVGRSVTP</sequence>
<dbReference type="Gene3D" id="2.40.50.100">
    <property type="match status" value="1"/>
</dbReference>
<feature type="domain" description="CusB-like beta-barrel" evidence="4">
    <location>
        <begin position="214"/>
        <end position="281"/>
    </location>
</feature>
<gene>
    <name evidence="5" type="ORF">GCM10017635_38230</name>
</gene>
<dbReference type="Gene3D" id="1.10.287.470">
    <property type="entry name" value="Helix hairpin bin"/>
    <property type="match status" value="1"/>
</dbReference>
<dbReference type="PANTHER" id="PTHR30469">
    <property type="entry name" value="MULTIDRUG RESISTANCE PROTEIN MDTA"/>
    <property type="match status" value="1"/>
</dbReference>
<dbReference type="Pfam" id="PF25917">
    <property type="entry name" value="BSH_RND"/>
    <property type="match status" value="1"/>
</dbReference>
<organism evidence="5 6">
    <name type="scientific">Paracoccus kondratievae</name>
    <dbReference type="NCBI Taxonomy" id="135740"/>
    <lineage>
        <taxon>Bacteria</taxon>
        <taxon>Pseudomonadati</taxon>
        <taxon>Pseudomonadota</taxon>
        <taxon>Alphaproteobacteria</taxon>
        <taxon>Rhodobacterales</taxon>
        <taxon>Paracoccaceae</taxon>
        <taxon>Paracoccus</taxon>
    </lineage>
</organism>
<dbReference type="NCBIfam" id="TIGR01730">
    <property type="entry name" value="RND_mfp"/>
    <property type="match status" value="1"/>
</dbReference>
<dbReference type="InterPro" id="IPR058625">
    <property type="entry name" value="MdtA-like_BSH"/>
</dbReference>
<dbReference type="InterPro" id="IPR058792">
    <property type="entry name" value="Beta-barrel_RND_2"/>
</dbReference>